<dbReference type="RefSeq" id="WP_089892182.1">
    <property type="nucleotide sequence ID" value="NZ_FNGV01000009.1"/>
</dbReference>
<dbReference type="InterPro" id="IPR019861">
    <property type="entry name" value="PorP/SprF_Bacteroidetes"/>
</dbReference>
<dbReference type="STRING" id="192904.SAMN04488514_10999"/>
<dbReference type="NCBIfam" id="TIGR03519">
    <property type="entry name" value="T9SS_PorP_fam"/>
    <property type="match status" value="1"/>
</dbReference>
<name>A0A1G9TLJ5_9FLAO</name>
<dbReference type="EMBL" id="FNGV01000009">
    <property type="protein sequence ID" value="SDM47975.1"/>
    <property type="molecule type" value="Genomic_DNA"/>
</dbReference>
<reference evidence="2 3" key="1">
    <citation type="submission" date="2016-10" db="EMBL/GenBank/DDBJ databases">
        <authorList>
            <person name="de Groot N.N."/>
        </authorList>
    </citation>
    <scope>NUCLEOTIDE SEQUENCE [LARGE SCALE GENOMIC DNA]</scope>
    <source>
        <strain evidence="2 3">DSM 19886</strain>
    </source>
</reference>
<keyword evidence="1" id="KW-0732">Signal</keyword>
<sequence length="338" mass="38380">MKNRLLLLLAFLGFGLNSYAQEGIPVYFDYLSDNYYLVYPSMAGIGEGGKIRATARMQWFSVDDAPNLQTVNANFRLGESNSGVGAIFFNDANGYHAQTGIKLTYAHHLKLGGDVRNLNQLSFGLSPTYLQSSLDESEFRSVQLDNAITGSKISQGYFNIDLGFSYNHMEFYSHFAILNALESKRNLYRYGRQNPDNVPVIDNLRRYLFSVGYVFGKSEWQLEPSILFQMTDFTKEKSLDINAKVYRDVDFGRIWGGVSYRRSFDGAQYQSGSALVVQRLQLFTPIVGANIKNFMVSYNYSYQMGDIRFDSGGFHQITIGYDFGQTERKYDCYCPAAQ</sequence>
<organism evidence="2 3">
    <name type="scientific">Kriegella aquimaris</name>
    <dbReference type="NCBI Taxonomy" id="192904"/>
    <lineage>
        <taxon>Bacteria</taxon>
        <taxon>Pseudomonadati</taxon>
        <taxon>Bacteroidota</taxon>
        <taxon>Flavobacteriia</taxon>
        <taxon>Flavobacteriales</taxon>
        <taxon>Flavobacteriaceae</taxon>
        <taxon>Kriegella</taxon>
    </lineage>
</organism>
<evidence type="ECO:0000313" key="2">
    <source>
        <dbReference type="EMBL" id="SDM47975.1"/>
    </source>
</evidence>
<protein>
    <submittedName>
        <fullName evidence="2">Type IX secretion system membrane protein, PorP/SprF family</fullName>
    </submittedName>
</protein>
<dbReference type="Pfam" id="PF11751">
    <property type="entry name" value="PorP_SprF"/>
    <property type="match status" value="1"/>
</dbReference>
<dbReference type="OrthoDB" id="648347at2"/>
<accession>A0A1G9TLJ5</accession>
<dbReference type="AlphaFoldDB" id="A0A1G9TLJ5"/>
<feature type="chain" id="PRO_5011770457" evidence="1">
    <location>
        <begin position="21"/>
        <end position="338"/>
    </location>
</feature>
<feature type="signal peptide" evidence="1">
    <location>
        <begin position="1"/>
        <end position="20"/>
    </location>
</feature>
<proteinExistence type="predicted"/>
<evidence type="ECO:0000313" key="3">
    <source>
        <dbReference type="Proteomes" id="UP000199440"/>
    </source>
</evidence>
<evidence type="ECO:0000256" key="1">
    <source>
        <dbReference type="SAM" id="SignalP"/>
    </source>
</evidence>
<dbReference type="Proteomes" id="UP000199440">
    <property type="component" value="Unassembled WGS sequence"/>
</dbReference>
<keyword evidence="3" id="KW-1185">Reference proteome</keyword>
<gene>
    <name evidence="2" type="ORF">SAMN04488514_10999</name>
</gene>